<feature type="binding site" evidence="14">
    <location>
        <position position="793"/>
    </location>
    <ligand>
        <name>ATP</name>
        <dbReference type="ChEBI" id="CHEBI:30616"/>
    </ligand>
</feature>
<evidence type="ECO:0000259" key="19">
    <source>
        <dbReference type="Pfam" id="PF16212"/>
    </source>
</evidence>
<evidence type="ECO:0000256" key="16">
    <source>
        <dbReference type="RuleBase" id="RU362033"/>
    </source>
</evidence>
<keyword evidence="8 15" id="KW-0460">Magnesium</keyword>
<dbReference type="InterPro" id="IPR008250">
    <property type="entry name" value="ATPase_P-typ_transduc_dom_A_sf"/>
</dbReference>
<dbReference type="InterPro" id="IPR018303">
    <property type="entry name" value="ATPase_P-typ_P_site"/>
</dbReference>
<feature type="non-terminal residue" evidence="20">
    <location>
        <position position="1099"/>
    </location>
</feature>
<evidence type="ECO:0000313" key="20">
    <source>
        <dbReference type="EMBL" id="JAP91131.1"/>
    </source>
</evidence>
<evidence type="ECO:0000256" key="7">
    <source>
        <dbReference type="ARBA" id="ARBA00022840"/>
    </source>
</evidence>
<dbReference type="SUPFAM" id="SSF56784">
    <property type="entry name" value="HAD-like"/>
    <property type="match status" value="1"/>
</dbReference>
<dbReference type="GO" id="GO:0140326">
    <property type="term" value="F:ATPase-coupled intramembrane lipid transporter activity"/>
    <property type="evidence" value="ECO:0007669"/>
    <property type="project" value="UniProtKB-EC"/>
</dbReference>
<dbReference type="GO" id="GO:0005768">
    <property type="term" value="C:endosome"/>
    <property type="evidence" value="ECO:0007669"/>
    <property type="project" value="TreeGrafter"/>
</dbReference>
<dbReference type="EMBL" id="GDID01005475">
    <property type="protein sequence ID" value="JAP91131.1"/>
    <property type="molecule type" value="Transcribed_RNA"/>
</dbReference>
<dbReference type="InterPro" id="IPR032630">
    <property type="entry name" value="P_typ_ATPase_c"/>
</dbReference>
<evidence type="ECO:0000256" key="5">
    <source>
        <dbReference type="ARBA" id="ARBA00022723"/>
    </source>
</evidence>
<evidence type="ECO:0000256" key="11">
    <source>
        <dbReference type="ARBA" id="ARBA00023136"/>
    </source>
</evidence>
<feature type="binding site" evidence="15">
    <location>
        <position position="348"/>
    </location>
    <ligand>
        <name>Mg(2+)</name>
        <dbReference type="ChEBI" id="CHEBI:18420"/>
    </ligand>
</feature>
<dbReference type="PROSITE" id="PS00154">
    <property type="entry name" value="ATPASE_E1_E2"/>
    <property type="match status" value="1"/>
</dbReference>
<dbReference type="InterPro" id="IPR023299">
    <property type="entry name" value="ATPase_P-typ_cyto_dom_N"/>
</dbReference>
<evidence type="ECO:0000256" key="2">
    <source>
        <dbReference type="ARBA" id="ARBA00004308"/>
    </source>
</evidence>
<feature type="non-terminal residue" evidence="20">
    <location>
        <position position="1"/>
    </location>
</feature>
<evidence type="ECO:0000256" key="9">
    <source>
        <dbReference type="ARBA" id="ARBA00022967"/>
    </source>
</evidence>
<sequence>TKSRPTPLNCKLATYSKNVVKTQKYTWLSFLPMSILTQFALFSNQYFLFISLTQLFDSLKIGLAFTYYAPLVIVVVISVGKDFVDDLNRYKRDKQLNQELFPTIDGQFIESQNIQPGDLLLLEKNKRAPADCLILQSTDSRGLVYIRTDNLDGETDWKARYAVSFLQQMQFKQLNQARGVVFSQQPQKDIYQYLGKYLHLPDRQTISLDLNNTIWAGCVVASSDCVCQVLYTGKETKFQLNTQVSKAQKEGRIDIQMNLFVKMLFVFLLLLATFFTAMSTISNITNWLRFLVLYNNIIPLSLKVGMDVGKMFMGFLIGKDQQLSRIQVNTTSIPEQLGKITHVFSDKTGTLTKNVMKVQKIVYGAAHTCAGQAEVSRDLHKSELVKTEEQLQSQTSQTSNKSQIQVQYSQLRQKMFVQTQNVIKQADQLQPTERLHLLMEAMSTCHSVSVQQDELVASSPDEVALVKFAQQCGFQLSQRDDFQMKVNNTVYQIKYCFPFNSVTKRMGVVLQVVDDFYLFVKGADSVMASILIQNYPWLQEKVDLLSSEGLRTLVFAYKKLSQEEFDQFQQEYQKASILLENRDQAKQNLEKQLMEGLFLLGISAVEDQLQDGVQKTLQMFRAAGIKTWILSGDKIQTIKCIALSSGLVDSRTVEFNIIEQQTDYHECLAKIQAVKSYQTLIIDGQSLKTLLGERQFDYNSNQQLIQNYPERTRPLPKTQKVLFKLKQSLKIYFTGKTEKDLGDTARNEFARVTSQLQAVCCCRCSPDQKALICKLLSKYNQSETAAVGDGANDVSLLQAANIGFGIFGKEGLQAAMAADFAIGQFKDLQQLIFWHGRNALKNSVEVSQYIIQRGICGCFIQAWFSAARWFDSVVLHTGILMLGYACLYNLMPLLTLFLNEDIDYKQIKVYPELYRNLQKGRHFNVKTFMSWMALAIGGSVLILFSTVQMCMQMHEVSLVSFTALSVYQLVLICLTVQRWTIHLVVALVSSMIILYLTLFFQLDVFPIEYVLSAEYYYQSFIVTLCSSGPVLLVVMFMRWVKPDQVMKLQFLQAKSKFCCCQSYIHERSSTGEKFFSRKHRPVSNKDLTYTEVNVESSIS</sequence>
<feature type="active site" description="4-aspartylphosphate intermediate" evidence="13">
    <location>
        <position position="346"/>
    </location>
</feature>
<evidence type="ECO:0000256" key="14">
    <source>
        <dbReference type="PIRSR" id="PIRSR606539-2"/>
    </source>
</evidence>
<evidence type="ECO:0000256" key="12">
    <source>
        <dbReference type="ARBA" id="ARBA00034036"/>
    </source>
</evidence>
<dbReference type="InterPro" id="IPR023298">
    <property type="entry name" value="ATPase_P-typ_TM_dom_sf"/>
</dbReference>
<dbReference type="SFLD" id="SFLDS00003">
    <property type="entry name" value="Haloacid_Dehalogenase"/>
    <property type="match status" value="1"/>
</dbReference>
<comment type="similarity">
    <text evidence="3 16">Belongs to the cation transport ATPase (P-type) (TC 3.A.3) family. Type IV subfamily.</text>
</comment>
<keyword evidence="10 16" id="KW-1133">Transmembrane helix</keyword>
<feature type="transmembrane region" description="Helical" evidence="16">
    <location>
        <begin position="956"/>
        <end position="974"/>
    </location>
</feature>
<feature type="transmembrane region" description="Helical" evidence="16">
    <location>
        <begin position="1020"/>
        <end position="1040"/>
    </location>
</feature>
<dbReference type="InterPro" id="IPR006539">
    <property type="entry name" value="P-type_ATPase_IV"/>
</dbReference>
<dbReference type="SFLD" id="SFLDF00027">
    <property type="entry name" value="p-type_atpase"/>
    <property type="match status" value="1"/>
</dbReference>
<dbReference type="GO" id="GO:0006897">
    <property type="term" value="P:endocytosis"/>
    <property type="evidence" value="ECO:0007669"/>
    <property type="project" value="TreeGrafter"/>
</dbReference>
<comment type="subcellular location">
    <subcellularLocation>
        <location evidence="2">Endomembrane system</location>
    </subcellularLocation>
    <subcellularLocation>
        <location evidence="1 16">Membrane</location>
        <topology evidence="1 16">Multi-pass membrane protein</topology>
    </subcellularLocation>
</comment>
<dbReference type="GO" id="GO:0000287">
    <property type="term" value="F:magnesium ion binding"/>
    <property type="evidence" value="ECO:0007669"/>
    <property type="project" value="UniProtKB-UniRule"/>
</dbReference>
<organism evidence="20">
    <name type="scientific">Trepomonas sp. PC1</name>
    <dbReference type="NCBI Taxonomy" id="1076344"/>
    <lineage>
        <taxon>Eukaryota</taxon>
        <taxon>Metamonada</taxon>
        <taxon>Diplomonadida</taxon>
        <taxon>Hexamitidae</taxon>
        <taxon>Hexamitinae</taxon>
        <taxon>Trepomonas</taxon>
    </lineage>
</organism>
<dbReference type="GO" id="GO:0005524">
    <property type="term" value="F:ATP binding"/>
    <property type="evidence" value="ECO:0007669"/>
    <property type="project" value="UniProtKB-UniRule"/>
</dbReference>
<evidence type="ECO:0000256" key="4">
    <source>
        <dbReference type="ARBA" id="ARBA00022692"/>
    </source>
</evidence>
<comment type="cofactor">
    <cofactor evidence="15">
        <name>Mg(2+)</name>
        <dbReference type="ChEBI" id="CHEBI:18420"/>
    </cofactor>
</comment>
<dbReference type="PRINTS" id="PR00119">
    <property type="entry name" value="CATATPASE"/>
</dbReference>
<dbReference type="GO" id="GO:0005886">
    <property type="term" value="C:plasma membrane"/>
    <property type="evidence" value="ECO:0007669"/>
    <property type="project" value="TreeGrafter"/>
</dbReference>
<feature type="transmembrane region" description="Helical" evidence="16">
    <location>
        <begin position="25"/>
        <end position="47"/>
    </location>
</feature>
<evidence type="ECO:0000256" key="15">
    <source>
        <dbReference type="PIRSR" id="PIRSR606539-3"/>
    </source>
</evidence>
<evidence type="ECO:0000256" key="10">
    <source>
        <dbReference type="ARBA" id="ARBA00022989"/>
    </source>
</evidence>
<feature type="binding site" evidence="14">
    <location>
        <position position="632"/>
    </location>
    <ligand>
        <name>ATP</name>
        <dbReference type="ChEBI" id="CHEBI:30616"/>
    </ligand>
</feature>
<keyword evidence="7 14" id="KW-0067">ATP-binding</keyword>
<feature type="binding site" evidence="14">
    <location>
        <position position="347"/>
    </location>
    <ligand>
        <name>ATP</name>
        <dbReference type="ChEBI" id="CHEBI:30616"/>
    </ligand>
</feature>
<accession>A0A146K6C0</accession>
<dbReference type="InterPro" id="IPR059000">
    <property type="entry name" value="ATPase_P-type_domA"/>
</dbReference>
<dbReference type="PANTHER" id="PTHR24092">
    <property type="entry name" value="PROBABLE PHOSPHOLIPID-TRANSPORTING ATPASE"/>
    <property type="match status" value="1"/>
</dbReference>
<feature type="binding site" evidence="14">
    <location>
        <position position="348"/>
    </location>
    <ligand>
        <name>ATP</name>
        <dbReference type="ChEBI" id="CHEBI:30616"/>
    </ligand>
</feature>
<feature type="transmembrane region" description="Helical" evidence="16">
    <location>
        <begin position="873"/>
        <end position="898"/>
    </location>
</feature>
<feature type="binding site" evidence="14">
    <location>
        <position position="346"/>
    </location>
    <ligand>
        <name>ATP</name>
        <dbReference type="ChEBI" id="CHEBI:30616"/>
    </ligand>
</feature>
<dbReference type="GO" id="GO:0006890">
    <property type="term" value="P:retrograde vesicle-mediated transport, Golgi to endoplasmic reticulum"/>
    <property type="evidence" value="ECO:0007669"/>
    <property type="project" value="TreeGrafter"/>
</dbReference>
<keyword evidence="5 15" id="KW-0479">Metal-binding</keyword>
<dbReference type="Gene3D" id="3.40.50.1000">
    <property type="entry name" value="HAD superfamily/HAD-like"/>
    <property type="match status" value="1"/>
</dbReference>
<dbReference type="NCBIfam" id="TIGR01652">
    <property type="entry name" value="ATPase-Plipid"/>
    <property type="match status" value="1"/>
</dbReference>
<keyword evidence="4 16" id="KW-0812">Transmembrane</keyword>
<dbReference type="Gene3D" id="3.40.1110.10">
    <property type="entry name" value="Calcium-transporting ATPase, cytoplasmic domain N"/>
    <property type="match status" value="1"/>
</dbReference>
<dbReference type="AlphaFoldDB" id="A0A146K6C0"/>
<feature type="domain" description="P-type ATPase A" evidence="17">
    <location>
        <begin position="109"/>
        <end position="239"/>
    </location>
</feature>
<feature type="transmembrane region" description="Helical" evidence="16">
    <location>
        <begin position="923"/>
        <end position="944"/>
    </location>
</feature>
<gene>
    <name evidence="20" type="ORF">TPC1_17343</name>
</gene>
<feature type="binding site" evidence="14">
    <location>
        <position position="769"/>
    </location>
    <ligand>
        <name>ATP</name>
        <dbReference type="ChEBI" id="CHEBI:30616"/>
    </ligand>
</feature>
<feature type="binding site" evidence="15">
    <location>
        <position position="793"/>
    </location>
    <ligand>
        <name>Mg(2+)</name>
        <dbReference type="ChEBI" id="CHEBI:18420"/>
    </ligand>
</feature>
<name>A0A146K6C0_9EUKA</name>
<dbReference type="SUPFAM" id="SSF81653">
    <property type="entry name" value="Calcium ATPase, transduction domain A"/>
    <property type="match status" value="1"/>
</dbReference>
<feature type="binding site" evidence="14">
    <location>
        <position position="521"/>
    </location>
    <ligand>
        <name>ATP</name>
        <dbReference type="ChEBI" id="CHEBI:30616"/>
    </ligand>
</feature>
<dbReference type="InterPro" id="IPR044492">
    <property type="entry name" value="P_typ_ATPase_HD_dom"/>
</dbReference>
<feature type="domain" description="P-type ATPase C-terminal" evidence="19">
    <location>
        <begin position="815"/>
        <end position="1040"/>
    </location>
</feature>
<feature type="binding site" evidence="15">
    <location>
        <position position="346"/>
    </location>
    <ligand>
        <name>Mg(2+)</name>
        <dbReference type="ChEBI" id="CHEBI:18420"/>
    </ligand>
</feature>
<dbReference type="GO" id="GO:0005802">
    <property type="term" value="C:trans-Golgi network"/>
    <property type="evidence" value="ECO:0007669"/>
    <property type="project" value="TreeGrafter"/>
</dbReference>
<reference evidence="20" key="1">
    <citation type="submission" date="2015-07" db="EMBL/GenBank/DDBJ databases">
        <title>Adaptation to a free-living lifestyle via gene acquisitions in the diplomonad Trepomonas sp. PC1.</title>
        <authorList>
            <person name="Xu F."/>
            <person name="Jerlstrom-Hultqvist J."/>
            <person name="Kolisko M."/>
            <person name="Simpson A.G.B."/>
            <person name="Roger A.J."/>
            <person name="Svard S.G."/>
            <person name="Andersson J.O."/>
        </authorList>
    </citation>
    <scope>NUCLEOTIDE SEQUENCE</scope>
    <source>
        <strain evidence="20">PC1</strain>
    </source>
</reference>
<dbReference type="InterPro" id="IPR032631">
    <property type="entry name" value="P-type_ATPase_N"/>
</dbReference>
<evidence type="ECO:0000259" key="17">
    <source>
        <dbReference type="Pfam" id="PF00122"/>
    </source>
</evidence>
<dbReference type="InterPro" id="IPR001757">
    <property type="entry name" value="P_typ_ATPase"/>
</dbReference>
<feature type="binding site" evidence="14">
    <location>
        <position position="633"/>
    </location>
    <ligand>
        <name>ATP</name>
        <dbReference type="ChEBI" id="CHEBI:30616"/>
    </ligand>
</feature>
<dbReference type="Gene3D" id="2.70.150.10">
    <property type="entry name" value="Calcium-transporting ATPase, cytoplasmic transduction domain A"/>
    <property type="match status" value="1"/>
</dbReference>
<dbReference type="InterPro" id="IPR023214">
    <property type="entry name" value="HAD_sf"/>
</dbReference>
<evidence type="ECO:0000256" key="1">
    <source>
        <dbReference type="ARBA" id="ARBA00004141"/>
    </source>
</evidence>
<protein>
    <recommendedName>
        <fullName evidence="16">Phospholipid-transporting ATPase</fullName>
        <ecNumber evidence="16">7.6.2.1</ecNumber>
    </recommendedName>
</protein>
<dbReference type="InterPro" id="IPR036412">
    <property type="entry name" value="HAD-like_sf"/>
</dbReference>
<evidence type="ECO:0000259" key="18">
    <source>
        <dbReference type="Pfam" id="PF16209"/>
    </source>
</evidence>
<feature type="domain" description="P-type ATPase N-terminal" evidence="18">
    <location>
        <begin position="13"/>
        <end position="66"/>
    </location>
</feature>
<feature type="binding site" evidence="14">
    <location>
        <position position="499"/>
    </location>
    <ligand>
        <name>ATP</name>
        <dbReference type="ChEBI" id="CHEBI:30616"/>
    </ligand>
</feature>
<keyword evidence="9 16" id="KW-1278">Translocase</keyword>
<dbReference type="GO" id="GO:0045332">
    <property type="term" value="P:phospholipid translocation"/>
    <property type="evidence" value="ECO:0007669"/>
    <property type="project" value="TreeGrafter"/>
</dbReference>
<dbReference type="EC" id="7.6.2.1" evidence="16"/>
<feature type="binding site" evidence="14">
    <location>
        <position position="462"/>
    </location>
    <ligand>
        <name>ATP</name>
        <dbReference type="ChEBI" id="CHEBI:30616"/>
    </ligand>
</feature>
<feature type="binding site" evidence="15">
    <location>
        <position position="789"/>
    </location>
    <ligand>
        <name>Mg(2+)</name>
        <dbReference type="ChEBI" id="CHEBI:18420"/>
    </ligand>
</feature>
<feature type="binding site" evidence="14">
    <location>
        <position position="551"/>
    </location>
    <ligand>
        <name>ATP</name>
        <dbReference type="ChEBI" id="CHEBI:30616"/>
    </ligand>
</feature>
<dbReference type="SFLD" id="SFLDG00002">
    <property type="entry name" value="C1.7:_P-type_atpase_like"/>
    <property type="match status" value="1"/>
</dbReference>
<feature type="binding site" evidence="14">
    <location>
        <position position="763"/>
    </location>
    <ligand>
        <name>ATP</name>
        <dbReference type="ChEBI" id="CHEBI:30616"/>
    </ligand>
</feature>
<dbReference type="GO" id="GO:0016887">
    <property type="term" value="F:ATP hydrolysis activity"/>
    <property type="evidence" value="ECO:0007669"/>
    <property type="project" value="InterPro"/>
</dbReference>
<feature type="transmembrane region" description="Helical" evidence="16">
    <location>
        <begin position="67"/>
        <end position="84"/>
    </location>
</feature>
<dbReference type="Pfam" id="PF00122">
    <property type="entry name" value="E1-E2_ATPase"/>
    <property type="match status" value="1"/>
</dbReference>
<evidence type="ECO:0000256" key="13">
    <source>
        <dbReference type="PIRSR" id="PIRSR606539-1"/>
    </source>
</evidence>
<proteinExistence type="inferred from homology"/>
<dbReference type="SUPFAM" id="SSF81660">
    <property type="entry name" value="Metal cation-transporting ATPase, ATP-binding domain N"/>
    <property type="match status" value="1"/>
</dbReference>
<feature type="transmembrane region" description="Helical" evidence="16">
    <location>
        <begin position="981"/>
        <end position="1000"/>
    </location>
</feature>
<feature type="binding site" evidence="14">
    <location>
        <position position="792"/>
    </location>
    <ligand>
        <name>ATP</name>
        <dbReference type="ChEBI" id="CHEBI:30616"/>
    </ligand>
</feature>
<dbReference type="PANTHER" id="PTHR24092:SF5">
    <property type="entry name" value="PHOSPHOLIPID-TRANSPORTING ATPASE"/>
    <property type="match status" value="1"/>
</dbReference>
<keyword evidence="11 16" id="KW-0472">Membrane</keyword>
<evidence type="ECO:0000256" key="3">
    <source>
        <dbReference type="ARBA" id="ARBA00008109"/>
    </source>
</evidence>
<dbReference type="SUPFAM" id="SSF81665">
    <property type="entry name" value="Calcium ATPase, transmembrane domain M"/>
    <property type="match status" value="1"/>
</dbReference>
<evidence type="ECO:0000256" key="6">
    <source>
        <dbReference type="ARBA" id="ARBA00022741"/>
    </source>
</evidence>
<comment type="catalytic activity">
    <reaction evidence="12 16">
        <text>ATP + H2O + phospholipidSide 1 = ADP + phosphate + phospholipidSide 2.</text>
        <dbReference type="EC" id="7.6.2.1"/>
    </reaction>
</comment>
<dbReference type="Pfam" id="PF16212">
    <property type="entry name" value="PhoLip_ATPase_C"/>
    <property type="match status" value="1"/>
</dbReference>
<feature type="transmembrane region" description="Helical" evidence="16">
    <location>
        <begin position="259"/>
        <end position="281"/>
    </location>
</feature>
<dbReference type="Pfam" id="PF16209">
    <property type="entry name" value="PhoLip_ATPase_N"/>
    <property type="match status" value="1"/>
</dbReference>
<evidence type="ECO:0000256" key="8">
    <source>
        <dbReference type="ARBA" id="ARBA00022842"/>
    </source>
</evidence>
<keyword evidence="6 14" id="KW-0547">Nucleotide-binding</keyword>
<dbReference type="NCBIfam" id="TIGR01494">
    <property type="entry name" value="ATPase_P-type"/>
    <property type="match status" value="1"/>
</dbReference>
<dbReference type="Pfam" id="PF13246">
    <property type="entry name" value="Cation_ATPase"/>
    <property type="match status" value="1"/>
</dbReference>